<organism evidence="1 2">
    <name type="scientific">Dreissena polymorpha</name>
    <name type="common">Zebra mussel</name>
    <name type="synonym">Mytilus polymorpha</name>
    <dbReference type="NCBI Taxonomy" id="45954"/>
    <lineage>
        <taxon>Eukaryota</taxon>
        <taxon>Metazoa</taxon>
        <taxon>Spiralia</taxon>
        <taxon>Lophotrochozoa</taxon>
        <taxon>Mollusca</taxon>
        <taxon>Bivalvia</taxon>
        <taxon>Autobranchia</taxon>
        <taxon>Heteroconchia</taxon>
        <taxon>Euheterodonta</taxon>
        <taxon>Imparidentia</taxon>
        <taxon>Neoheterodontei</taxon>
        <taxon>Myida</taxon>
        <taxon>Dreissenoidea</taxon>
        <taxon>Dreissenidae</taxon>
        <taxon>Dreissena</taxon>
    </lineage>
</organism>
<dbReference type="Proteomes" id="UP000828390">
    <property type="component" value="Unassembled WGS sequence"/>
</dbReference>
<name>A0A9D4BHF5_DREPO</name>
<reference evidence="1" key="2">
    <citation type="submission" date="2020-11" db="EMBL/GenBank/DDBJ databases">
        <authorList>
            <person name="McCartney M.A."/>
            <person name="Auch B."/>
            <person name="Kono T."/>
            <person name="Mallez S."/>
            <person name="Becker A."/>
            <person name="Gohl D.M."/>
            <person name="Silverstein K.A.T."/>
            <person name="Koren S."/>
            <person name="Bechman K.B."/>
            <person name="Herman A."/>
            <person name="Abrahante J.E."/>
            <person name="Garbe J."/>
        </authorList>
    </citation>
    <scope>NUCLEOTIDE SEQUENCE</scope>
    <source>
        <strain evidence="1">Duluth1</strain>
        <tissue evidence="1">Whole animal</tissue>
    </source>
</reference>
<protein>
    <submittedName>
        <fullName evidence="1">Uncharacterized protein</fullName>
    </submittedName>
</protein>
<proteinExistence type="predicted"/>
<sequence>MCQRTAEEVKMKWIDTKSLGNVSDVPQKHAGSCPFHKHKKDYFRFVQTTGARGAEAEKVLSEFKLKVPSLIRGRGASCEKARGP</sequence>
<keyword evidence="2" id="KW-1185">Reference proteome</keyword>
<reference evidence="1" key="1">
    <citation type="journal article" date="2019" name="bioRxiv">
        <title>The Genome of the Zebra Mussel, Dreissena polymorpha: A Resource for Invasive Species Research.</title>
        <authorList>
            <person name="McCartney M.A."/>
            <person name="Auch B."/>
            <person name="Kono T."/>
            <person name="Mallez S."/>
            <person name="Zhang Y."/>
            <person name="Obille A."/>
            <person name="Becker A."/>
            <person name="Abrahante J.E."/>
            <person name="Garbe J."/>
            <person name="Badalamenti J.P."/>
            <person name="Herman A."/>
            <person name="Mangelson H."/>
            <person name="Liachko I."/>
            <person name="Sullivan S."/>
            <person name="Sone E.D."/>
            <person name="Koren S."/>
            <person name="Silverstein K.A.T."/>
            <person name="Beckman K.B."/>
            <person name="Gohl D.M."/>
        </authorList>
    </citation>
    <scope>NUCLEOTIDE SEQUENCE</scope>
    <source>
        <strain evidence="1">Duluth1</strain>
        <tissue evidence="1">Whole animal</tissue>
    </source>
</reference>
<dbReference type="EMBL" id="JAIWYP010000016">
    <property type="protein sequence ID" value="KAH3694944.1"/>
    <property type="molecule type" value="Genomic_DNA"/>
</dbReference>
<dbReference type="AlphaFoldDB" id="A0A9D4BHF5"/>
<comment type="caution">
    <text evidence="1">The sequence shown here is derived from an EMBL/GenBank/DDBJ whole genome shotgun (WGS) entry which is preliminary data.</text>
</comment>
<evidence type="ECO:0000313" key="2">
    <source>
        <dbReference type="Proteomes" id="UP000828390"/>
    </source>
</evidence>
<accession>A0A9D4BHF5</accession>
<gene>
    <name evidence="1" type="ORF">DPMN_082390</name>
</gene>
<evidence type="ECO:0000313" key="1">
    <source>
        <dbReference type="EMBL" id="KAH3694944.1"/>
    </source>
</evidence>